<dbReference type="InterPro" id="IPR011765">
    <property type="entry name" value="Pept_M16_N"/>
</dbReference>
<comment type="subcellular location">
    <subcellularLocation>
        <location evidence="1">Mitochondrion</location>
    </subcellularLocation>
</comment>
<dbReference type="CTD" id="39846"/>
<proteinExistence type="predicted"/>
<evidence type="ECO:0000313" key="6">
    <source>
        <dbReference type="Proteomes" id="UP000504635"/>
    </source>
</evidence>
<accession>A0A6J2X5S4</accession>
<dbReference type="AlphaFoldDB" id="A0A6J2X5S4"/>
<organism evidence="6 7">
    <name type="scientific">Sitophilus oryzae</name>
    <name type="common">Rice weevil</name>
    <name type="synonym">Curculio oryzae</name>
    <dbReference type="NCBI Taxonomy" id="7048"/>
    <lineage>
        <taxon>Eukaryota</taxon>
        <taxon>Metazoa</taxon>
        <taxon>Ecdysozoa</taxon>
        <taxon>Arthropoda</taxon>
        <taxon>Hexapoda</taxon>
        <taxon>Insecta</taxon>
        <taxon>Pterygota</taxon>
        <taxon>Neoptera</taxon>
        <taxon>Endopterygota</taxon>
        <taxon>Coleoptera</taxon>
        <taxon>Polyphaga</taxon>
        <taxon>Cucujiformia</taxon>
        <taxon>Curculionidae</taxon>
        <taxon>Dryophthorinae</taxon>
        <taxon>Sitophilus</taxon>
    </lineage>
</organism>
<dbReference type="FunCoup" id="A0A6J2X5S4">
    <property type="interactions" value="1016"/>
</dbReference>
<sequence length="439" mass="46013">MASSITKGPLLRIVTARGYSQVAPVNGIANYDLKTTTLTNKLVVVAAENESALTRISVTFRAGSRYETSDNLGAVHVIRTAAGLSTKNASQFAIIRNIQQVGASLTATADRETISYTLEGTRKAVEQVLPFLKEVATEQVFKPWELSELGDRLKIDLAVRPLQLRALDLLHKAAYRTGLGNSQFVPKFQIGKLSCETLQHYVANTFTSSRAAVVGFGIDSSSLTQFAQSLNLEPNEGVSNPSPYKGGEIRSDKGGDFAFVAIAGEGAAVNNPKEALAAAVLQNVLSAGPQLKWSTNDNGVIPRALGGTDGYSVRGINASYKDTGLVGILLAVPAKSAKKIVPGAVNAFKSASVTDADVNRGKNLLKTSLLSELESGSTAAQVYGAQAALTGTALSAEEVASVVDSVSASDVNSVLQKARKNISIASVGNLADVPYADDL</sequence>
<evidence type="ECO:0000256" key="1">
    <source>
        <dbReference type="ARBA" id="ARBA00004173"/>
    </source>
</evidence>
<reference evidence="7" key="1">
    <citation type="submission" date="2025-08" db="UniProtKB">
        <authorList>
            <consortium name="RefSeq"/>
        </authorList>
    </citation>
    <scope>IDENTIFICATION</scope>
    <source>
        <tissue evidence="7">Gonads</tissue>
    </source>
</reference>
<dbReference type="Pfam" id="PF00675">
    <property type="entry name" value="Peptidase_M16"/>
    <property type="match status" value="1"/>
</dbReference>
<evidence type="ECO:0000256" key="2">
    <source>
        <dbReference type="ARBA" id="ARBA00022946"/>
    </source>
</evidence>
<name>A0A6J2X5S4_SITOR</name>
<dbReference type="FunFam" id="3.30.830.10:FF:000039">
    <property type="entry name" value="Ubiquinol-cytochrome c reductase core subunit 2"/>
    <property type="match status" value="1"/>
</dbReference>
<dbReference type="PANTHER" id="PTHR11851">
    <property type="entry name" value="METALLOPROTEASE"/>
    <property type="match status" value="1"/>
</dbReference>
<evidence type="ECO:0000256" key="3">
    <source>
        <dbReference type="ARBA" id="ARBA00023128"/>
    </source>
</evidence>
<keyword evidence="6" id="KW-1185">Reference proteome</keyword>
<protein>
    <submittedName>
        <fullName evidence="7">Cytochrome b-c1 complex subunit 2, mitochondrial</fullName>
    </submittedName>
</protein>
<dbReference type="GO" id="GO:0016020">
    <property type="term" value="C:membrane"/>
    <property type="evidence" value="ECO:0007669"/>
    <property type="project" value="UniProtKB-ARBA"/>
</dbReference>
<gene>
    <name evidence="7" type="primary">LOC115875253</name>
</gene>
<dbReference type="InterPro" id="IPR050361">
    <property type="entry name" value="MPP/UQCRC_Complex"/>
</dbReference>
<dbReference type="FunFam" id="3.30.830.10:FF:000021">
    <property type="entry name" value="Cytochrome b-c1 complex subunit 2"/>
    <property type="match status" value="1"/>
</dbReference>
<dbReference type="OrthoDB" id="6369905at2759"/>
<evidence type="ECO:0000259" key="5">
    <source>
        <dbReference type="Pfam" id="PF05193"/>
    </source>
</evidence>
<dbReference type="SUPFAM" id="SSF63411">
    <property type="entry name" value="LuxS/MPP-like metallohydrolase"/>
    <property type="match status" value="2"/>
</dbReference>
<keyword evidence="2" id="KW-0809">Transit peptide</keyword>
<dbReference type="PANTHER" id="PTHR11851:SF226">
    <property type="entry name" value="CYTOCHROME B-C1 COMPLEX SUBUNIT 2, MITOCHONDRIAL"/>
    <property type="match status" value="1"/>
</dbReference>
<dbReference type="Pfam" id="PF05193">
    <property type="entry name" value="Peptidase_M16_C"/>
    <property type="match status" value="1"/>
</dbReference>
<dbReference type="InterPro" id="IPR007863">
    <property type="entry name" value="Peptidase_M16_C"/>
</dbReference>
<dbReference type="GeneID" id="115875253"/>
<dbReference type="GO" id="GO:0046872">
    <property type="term" value="F:metal ion binding"/>
    <property type="evidence" value="ECO:0007669"/>
    <property type="project" value="InterPro"/>
</dbReference>
<dbReference type="InParanoid" id="A0A6J2X5S4"/>
<dbReference type="Gene3D" id="3.30.830.10">
    <property type="entry name" value="Metalloenzyme, LuxS/M16 peptidase-like"/>
    <property type="match status" value="2"/>
</dbReference>
<dbReference type="InterPro" id="IPR011249">
    <property type="entry name" value="Metalloenz_LuxS/M16"/>
</dbReference>
<evidence type="ECO:0000313" key="7">
    <source>
        <dbReference type="RefSeq" id="XP_030746532.1"/>
    </source>
</evidence>
<dbReference type="KEGG" id="soy:115875253"/>
<dbReference type="RefSeq" id="XP_030746532.1">
    <property type="nucleotide sequence ID" value="XM_030890672.1"/>
</dbReference>
<keyword evidence="3" id="KW-0496">Mitochondrion</keyword>
<dbReference type="Proteomes" id="UP000504635">
    <property type="component" value="Unplaced"/>
</dbReference>
<feature type="domain" description="Peptidase M16 C-terminal" evidence="5">
    <location>
        <begin position="193"/>
        <end position="365"/>
    </location>
</feature>
<evidence type="ECO:0000259" key="4">
    <source>
        <dbReference type="Pfam" id="PF00675"/>
    </source>
</evidence>
<feature type="domain" description="Peptidase M16 N-terminal" evidence="4">
    <location>
        <begin position="44"/>
        <end position="186"/>
    </location>
</feature>
<dbReference type="GO" id="GO:0005739">
    <property type="term" value="C:mitochondrion"/>
    <property type="evidence" value="ECO:0007669"/>
    <property type="project" value="UniProtKB-SubCell"/>
</dbReference>